<dbReference type="Pfam" id="PF20175">
    <property type="entry name" value="Tra1_central"/>
    <property type="match status" value="1"/>
</dbReference>
<dbReference type="SMART" id="SM01343">
    <property type="entry name" value="FATC"/>
    <property type="match status" value="1"/>
</dbReference>
<dbReference type="Pfam" id="PF00454">
    <property type="entry name" value="PI3_PI4_kinase"/>
    <property type="match status" value="1"/>
</dbReference>
<evidence type="ECO:0000313" key="8">
    <source>
        <dbReference type="EMBL" id="KAK9416562.1"/>
    </source>
</evidence>
<dbReference type="Proteomes" id="UP001408356">
    <property type="component" value="Unassembled WGS sequence"/>
</dbReference>
<feature type="region of interest" description="Disordered" evidence="4">
    <location>
        <begin position="159"/>
        <end position="199"/>
    </location>
</feature>
<evidence type="ECO:0008006" key="10">
    <source>
        <dbReference type="Google" id="ProtNLM"/>
    </source>
</evidence>
<feature type="domain" description="FAT" evidence="6">
    <location>
        <begin position="2669"/>
        <end position="3226"/>
    </location>
</feature>
<accession>A0ABR2UPU5</accession>
<comment type="caution">
    <text evidence="8">The sequence shown here is derived from an EMBL/GenBank/DDBJ whole genome shotgun (WGS) entry which is preliminary data.</text>
</comment>
<dbReference type="SUPFAM" id="SSF56112">
    <property type="entry name" value="Protein kinase-like (PK-like)"/>
    <property type="match status" value="1"/>
</dbReference>
<dbReference type="InterPro" id="IPR003151">
    <property type="entry name" value="PIK-rel_kinase_FAT"/>
</dbReference>
<gene>
    <name evidence="8" type="ORF">SUNI508_09668</name>
</gene>
<dbReference type="Pfam" id="PF20206">
    <property type="entry name" value="Tra1_ring"/>
    <property type="match status" value="1"/>
</dbReference>
<dbReference type="Pfam" id="PF02260">
    <property type="entry name" value="FATC"/>
    <property type="match status" value="1"/>
</dbReference>
<feature type="compositionally biased region" description="Polar residues" evidence="4">
    <location>
        <begin position="176"/>
        <end position="188"/>
    </location>
</feature>
<dbReference type="InterPro" id="IPR046805">
    <property type="entry name" value="Tra1_ring"/>
</dbReference>
<dbReference type="PANTHER" id="PTHR11139:SF1">
    <property type="entry name" value="TRANSFORMATION_TRANSCRIPTION DOMAIN-ASSOCIATED PROTEIN"/>
    <property type="match status" value="1"/>
</dbReference>
<feature type="region of interest" description="Disordered" evidence="4">
    <location>
        <begin position="2019"/>
        <end position="2058"/>
    </location>
</feature>
<dbReference type="InterPro" id="IPR000403">
    <property type="entry name" value="PI3/4_kinase_cat_dom"/>
</dbReference>
<comment type="similarity">
    <text evidence="1">Belongs to the PI3/PI4-kinase family. TRA1 subfamily.</text>
</comment>
<evidence type="ECO:0000259" key="7">
    <source>
        <dbReference type="PROSITE" id="PS51190"/>
    </source>
</evidence>
<name>A0ABR2UPU5_9PEZI</name>
<dbReference type="Gene3D" id="1.25.10.10">
    <property type="entry name" value="Leucine-rich Repeat Variant"/>
    <property type="match status" value="1"/>
</dbReference>
<sequence length="3856" mass="440245">MAAAIFEDIVKRLSISDTDSKQKLEAAANLRDTLDHYTNGPAYPTFLKKTMPPFVNILRGPCVFQSTSIEQKLRNCVLEIFHRLPTHQSSPEPFESYADEVVEILMGLVKNDNEDNATLCVKIISDIMRHQHKVLQGKVQPFLTLIQDLFEQTERNVREQLDSSAGPPNVAGAPSTPGSTQTNFQSPRPGSPVASVTDLGQDLQQQTRPLLKGIQSFKVLSECPIIVVSVFQTYRSIIPQNVKLFVPLIKSVLLLQAKAQEQAHAEARAKSQTFAGVSPNIKNRAAFGEFITAQVKTMSFLAYLLRQYSSQLTDFLPTLPDIVVRLLQDCPREKSAARKELLVAIRHIINFNFRKIFLPKIDELLEEKTLIGDGLTVYDTMRPLAYSMLADLIHHVREALSPEQIRKTVEVYTRNLQDNFPGTSFQTMSAKLLLNMAECIAKMQNKVDARHYLLTILNAIGDKFAAMNRQYPNAVKLSKLYAQQAADQAPDTYLADKEYPPEWDETDIFTAMPIKTSNPRDRGADPVVDNKFLFKNLMNGLKNTFYQLKACNAAISIDPNNAPAHWQEVSYGFSAEEVKVIVKLFREGAYVFRYYEIEKPASESTYASTVEYMANFYMVSSSKEEKDLLETFATVFHCIDPATFHEVFQQEIPRLYEMIFEHTALLHIPQFFLASEATSPSFCGMLLKFLMERIDDVGSADVKKSSILLRLFKLAFMAVTLFADQNERVLLPHVVDIVTKSIELSTKAEEPLNYFLLLRSLFRSIGGGKFEHLYKQILPLLEMLLDVLNTLLMAARKPTERDLYVELCLTVPARLSNLLPHLSFLMRPLVVALRAGTDLVGQGLRTLELCVDNLTADYLDPIMAPVIEELMNALFEHLKPHPYSHFHAHTTMRILGKLGGRNRKFMTDALPVSYQRYADDPSSFDMRLIGSKKDRAFRSDLGIDCAIRKLMEIPKPTKTTANKQQEEFYKRQALQLIKAQIKLRIGLDNLPEDLPRLVRLQAQDLVAKKFDHDLSAFNISERERSVIKKDEEDKTMKRLLKAIIFAESIKEFQDEADLFLMNICRHFTIIEIGRGLIDWKRANSPFEVMNGEGPLFVETRTLCDAILESLASDLNEVRDAGFRAIRAIYDSTVTIFGSDAHVARLPLFTHLCQVFCHGCYEEEWFTKTGGSLGIQYILTEFDLGDAWVGLRQMELIRALMYVIKDMPQDLPENTRCSAQDTLELLLRRLTKNITKDECKPVAQQPGQQKPQHRMAQICILFNDELAHMNRHVRETARRSLEIIAKATNSELWEILMPYKDRLLGSIYPKPLRALPFSTQIGYIDAVAYYMGLKSDFVAFDETLNRLLMESLALADATDESLAGKPAEFRTHDSIVNLRVACIKILSKAMGFDDFSKGQNNPTRTKIVSVFFKCLYSESKPTIEAANESLKAVLSHTNKLPKDLLQQGLRPVLANLQDPKRLTTHGLENLARLLRLLTTYFKVEIGARLLDHIKVLADANLLQQISFTFFEQNNAMKVIAAVFNIFHLLPPAAEQFKERLIDTVLDLEEKLRRTQYSPFRPPLYKYLNRYPQEVWTNLIGKVEDIKYGRFLAQVLVHPDSQPLRDHAAANVESLINICNVTINANKDTKFVAVVNTINILDSLSQAPGNPGWMERKETMSWLAKVGKELERQLRSNQLPPGLRLPADQAADQLMGMFTKALSLNPTDLDSLFSLVDSVTSEEFRPTPSLFSYIYKYVVSNESIDYWKSVILRCLDVYASKQATQKTKCFLLRNIVNPIVAMDVMRNGYQAEQQKSQRLMDRSIIDSISTKIWKINLGDPQEDLAQPGIDHTRMELLQLSAMLVKYHHAILQDARKDIIKFGWTYIRLDDVINKHAAYVVIGYFIAHYDTPAKIVTQVYYSLLRTNQNEGRALVTQALELMAPVLPKRCNTLPNDRNAVWAIAPRRILAEEGQNVQQMTSIFHFLVRHPNLFYESRDKFTLLIIQSLRKISAPQTSSNESKKLALNMMWLIWEWEQRRVEGKLGSPERPSSESPNSRKRRLDSDQPTSSPPTARQAPPAKDFQIPDAFRLKMLKYLVEFIAQLNERYVLPSAKPRDATGGPGPALPPLSTELCKKAMTLLFNLLQTQYWADLEVDLFPNVTEVVLASEKTQKILNADPSDKENYDEKFITNIVNTLQVVRIILNSKQDEWIVKNMPSIQKVLEKCLKSDNPELQDCLHFADKEYDDGRDMKSITQRVLESVPEDVPMEDADADGEPEGQTSEIITFLSTIATETLNASNYVSGVNVLWSLGQRKPSVIDPHIPALMKALQQKLAREHVQHYTSVQAHQLNMHVRPGDQAARDGEMTPYDLEIQTALMIKAIDVTAMRMEVLGDNRRPFLSVLATLVEKSLHIPLCTKILEMVEDWVFRSEGTWPTLKEKTAVLHKMLSFEHRSDTTMLTKFLELVIRIYEDPKITRTELTVRMEHAFLIGTRAQDVEMRNRFMTIFDKSLSKTATARLAYVVTSQNWDTLADSFWLAQASQLLLGAVEVNANIQLHQEDFRTLPASMIFGLYAKDSREPSAMADDKYDTFMANHRRFVAELGDVKVRDIIEPIIQLQHVDSTLAHELWVALFPMFWSATIKEEKSDLEKGLVALLTKDFHSRQIDKRPNVVQSLLAGAAKSWPECKIPPHVLKFEAKTYDAWYTALVQLENAAIQPDVESSAIRESNLDALVELYSNLKEDDMFYGTWRRRCQFVETNAALSYEQNGMWDKAQKMYEAAQIKARTGVIPFSAGEYMLWEDHWVLCAEKLQQWDILQDFSKHENLQDLLLECAWRNVEMWQNQDHRESLDHLIKGVMDAPTARRAFFQGFMSLLKLHNNRTPETQAEFSKVCDEAVQLSIRKWHQLPGRLTAAHIPMLHNFQQLVELHDASIICTSLSTTNQANLDAKSGELKLLLGSWRDRLPNVWDDIIDWQDLVTWRQHIFGLINSTYLQLLPQQGQNANGASFAYRGYHETAWIINRFAHVARKHNLPDVCIAQLSRIYTLPNIEIQEAFLKLREQAKCHYENPDELSSGLDVINNTNLNYFNAQQKAEFYTLKGMFLEKLKQKEEADAAYGTALYYDIGKAKAWAEWGYFNDRKFKDDPADLNSAKQALTSYLQAIGSYKDGKSRKLIARILWLLSLDDANGTIASGFEDYKGDTPVWFWITFIPQLLTGLGHKEAPRVHTILLKIAKSYPQSLFFQARTNREDMLAIKKNQEAKERQRQRAQSATSNGNKPASSPSQPKQENQQPKSESSSRPQTANGESNAQAKTEGADDKTASTPAAANATPAANGEQKTEAGAASTTPSKRPPWELTDEIMSTLKTAFPLLALSMEKMVDQIQKHFKCPPDEDAYRLIVALLNDGLAYVSRMPASYAKDVKLPGGTETNITRFAETILPAHIKKSFEADFVQVKPTMFEYIHKLRKWRDKFEEKLDRRNPKEPLEKYSRDLSEFRYQKFDDVEVPGQYLQHKDKNQDFIRIERFLPDVDLVRTIGVSHRRIKIRGHDGSIHCFAIQHPAARHCRREERILQLFRHLNQTLAKRKESRRRDLQFTLPLMVPLAPHIRIVQEDTSYITLQGIYEDHCRRNAMQKDEPVLFTMDKLRSLVEPKGAKQPDQTATARLEVFTAIQEKWVPHNVALEYFQATYPEFSEFWLFRRRFSYQLSTLTFMTYILYMTGRYPHKFNIARGSGKIWGSELMSFMAPAKPFFHNPEPVPFRLTPNLQTLMGPLATEGIFSCAIMAIARCLTEPEFQLEHALTLFVRDEMIFWFTSSHRAMHLNENQLRDTVQTNCDMIVKRAVSLAASPVGNLPANQTVIDLISKAVNPMNLAQCDALWMPYL</sequence>
<evidence type="ECO:0000313" key="9">
    <source>
        <dbReference type="Proteomes" id="UP001408356"/>
    </source>
</evidence>
<dbReference type="PROSITE" id="PS50290">
    <property type="entry name" value="PI3_4_KINASE_3"/>
    <property type="match status" value="1"/>
</dbReference>
<evidence type="ECO:0000259" key="6">
    <source>
        <dbReference type="PROSITE" id="PS51189"/>
    </source>
</evidence>
<evidence type="ECO:0000259" key="5">
    <source>
        <dbReference type="PROSITE" id="PS50290"/>
    </source>
</evidence>
<dbReference type="SMART" id="SM00146">
    <property type="entry name" value="PI3Kc"/>
    <property type="match status" value="1"/>
</dbReference>
<dbReference type="InterPro" id="IPR016024">
    <property type="entry name" value="ARM-type_fold"/>
</dbReference>
<feature type="region of interest" description="Disordered" evidence="4">
    <location>
        <begin position="3234"/>
        <end position="3330"/>
    </location>
</feature>
<dbReference type="CDD" id="cd05163">
    <property type="entry name" value="PIKK_TRRAP"/>
    <property type="match status" value="1"/>
</dbReference>
<evidence type="ECO:0000256" key="2">
    <source>
        <dbReference type="ARBA" id="ARBA00011370"/>
    </source>
</evidence>
<comment type="subunit">
    <text evidence="2">Associates with DNA double-strand breaks.</text>
</comment>
<proteinExistence type="inferred from homology"/>
<dbReference type="InterPro" id="IPR050517">
    <property type="entry name" value="DDR_Repair_Kinase"/>
</dbReference>
<feature type="domain" description="FATC" evidence="7">
    <location>
        <begin position="3824"/>
        <end position="3856"/>
    </location>
</feature>
<dbReference type="InterPro" id="IPR036940">
    <property type="entry name" value="PI3/4_kinase_cat_sf"/>
</dbReference>
<feature type="domain" description="PI3K/PI4K catalytic" evidence="5">
    <location>
        <begin position="3501"/>
        <end position="3827"/>
    </location>
</feature>
<keyword evidence="9" id="KW-1185">Reference proteome</keyword>
<reference evidence="8 9" key="1">
    <citation type="journal article" date="2024" name="J. Plant Pathol.">
        <title>Sequence and assembly of the genome of Seiridium unicorne, isolate CBS 538.82, causal agent of cypress canker disease.</title>
        <authorList>
            <person name="Scali E."/>
            <person name="Rocca G.D."/>
            <person name="Danti R."/>
            <person name="Garbelotto M."/>
            <person name="Barberini S."/>
            <person name="Baroncelli R."/>
            <person name="Emiliani G."/>
        </authorList>
    </citation>
    <scope>NUCLEOTIDE SEQUENCE [LARGE SCALE GENOMIC DNA]</scope>
    <source>
        <strain evidence="8 9">BM-138-508</strain>
    </source>
</reference>
<dbReference type="InterPro" id="IPR014009">
    <property type="entry name" value="PIK_FAT"/>
</dbReference>
<dbReference type="InterPro" id="IPR003152">
    <property type="entry name" value="FATC_dom"/>
</dbReference>
<evidence type="ECO:0000256" key="3">
    <source>
        <dbReference type="ARBA" id="ARBA00025079"/>
    </source>
</evidence>
<dbReference type="PROSITE" id="PS00268">
    <property type="entry name" value="CECROPIN"/>
    <property type="match status" value="1"/>
</dbReference>
<dbReference type="PANTHER" id="PTHR11139">
    <property type="entry name" value="ATAXIA TELANGIECTASIA MUTATED ATM -RELATED"/>
    <property type="match status" value="1"/>
</dbReference>
<dbReference type="InterPro" id="IPR046807">
    <property type="entry name" value="Tra1_central"/>
</dbReference>
<dbReference type="InterPro" id="IPR011009">
    <property type="entry name" value="Kinase-like_dom_sf"/>
</dbReference>
<dbReference type="PROSITE" id="PS51190">
    <property type="entry name" value="FATC"/>
    <property type="match status" value="1"/>
</dbReference>
<dbReference type="InterPro" id="IPR011989">
    <property type="entry name" value="ARM-like"/>
</dbReference>
<dbReference type="Pfam" id="PF02259">
    <property type="entry name" value="FAT"/>
    <property type="match status" value="1"/>
</dbReference>
<evidence type="ECO:0000256" key="4">
    <source>
        <dbReference type="SAM" id="MobiDB-lite"/>
    </source>
</evidence>
<feature type="compositionally biased region" description="Low complexity" evidence="4">
    <location>
        <begin position="3297"/>
        <end position="3310"/>
    </location>
</feature>
<dbReference type="Gene3D" id="1.10.1070.11">
    <property type="entry name" value="Phosphatidylinositol 3-/4-kinase, catalytic domain"/>
    <property type="match status" value="1"/>
</dbReference>
<feature type="compositionally biased region" description="Polar residues" evidence="4">
    <location>
        <begin position="3246"/>
        <end position="3287"/>
    </location>
</feature>
<protein>
    <recommendedName>
        <fullName evidence="10">Non-specific serine/threonine protein kinase</fullName>
    </recommendedName>
</protein>
<organism evidence="8 9">
    <name type="scientific">Seiridium unicorne</name>
    <dbReference type="NCBI Taxonomy" id="138068"/>
    <lineage>
        <taxon>Eukaryota</taxon>
        <taxon>Fungi</taxon>
        <taxon>Dikarya</taxon>
        <taxon>Ascomycota</taxon>
        <taxon>Pezizomycotina</taxon>
        <taxon>Sordariomycetes</taxon>
        <taxon>Xylariomycetidae</taxon>
        <taxon>Amphisphaeriales</taxon>
        <taxon>Sporocadaceae</taxon>
        <taxon>Seiridium</taxon>
    </lineage>
</organism>
<comment type="function">
    <text evidence="3">Serine/threonine protein kinase which activates checkpoint signaling upon genotoxic stresses such as ionizing radiation (IR), ultraviolet light (UV), or DNA replication stalling, thereby acting as a DNA damage sensor. Recognizes the substrate consensus sequence [ST]-Q. Phosphorylates histone H2A to form H2AS128ph (gamma-H2A) at sites of DNA damage, involved in the regulation of DNA damage response mechanism. Required for the control of telomere length and genome stability.</text>
</comment>
<dbReference type="EMBL" id="JARVKF010000406">
    <property type="protein sequence ID" value="KAK9416562.1"/>
    <property type="molecule type" value="Genomic_DNA"/>
</dbReference>
<dbReference type="SUPFAM" id="SSF48371">
    <property type="entry name" value="ARM repeat"/>
    <property type="match status" value="3"/>
</dbReference>
<evidence type="ECO:0000256" key="1">
    <source>
        <dbReference type="ARBA" id="ARBA00007234"/>
    </source>
</evidence>
<dbReference type="PROSITE" id="PS51189">
    <property type="entry name" value="FAT"/>
    <property type="match status" value="1"/>
</dbReference>